<keyword evidence="6" id="KW-0808">Transferase</keyword>
<protein>
    <recommendedName>
        <fullName evidence="11">Alpha,alpha-trehalose-phosphate synthase</fullName>
        <ecNumber evidence="11">2.4.1.15</ecNumber>
    </recommendedName>
</protein>
<dbReference type="GO" id="GO:0005992">
    <property type="term" value="P:trehalose biosynthetic process"/>
    <property type="evidence" value="ECO:0007669"/>
    <property type="project" value="UniProtKB-UniRule"/>
</dbReference>
<dbReference type="InterPro" id="IPR003337">
    <property type="entry name" value="Trehalose_PPase"/>
</dbReference>
<dbReference type="InterPro" id="IPR001830">
    <property type="entry name" value="Glyco_trans_20"/>
</dbReference>
<keyword evidence="13" id="KW-1185">Reference proteome</keyword>
<accession>A0A6G7PWG2</accession>
<dbReference type="InterPro" id="IPR023214">
    <property type="entry name" value="HAD_sf"/>
</dbReference>
<dbReference type="InterPro" id="IPR006379">
    <property type="entry name" value="HAD-SF_hydro_IIB"/>
</dbReference>
<dbReference type="Gene3D" id="3.40.50.2000">
    <property type="entry name" value="Glycogen Phosphorylase B"/>
    <property type="match status" value="2"/>
</dbReference>
<dbReference type="InterPro" id="IPR012766">
    <property type="entry name" value="Trehalose_OtsA"/>
</dbReference>
<dbReference type="Gene3D" id="3.40.50.1000">
    <property type="entry name" value="HAD superfamily/HAD-like"/>
    <property type="match status" value="1"/>
</dbReference>
<evidence type="ECO:0000256" key="6">
    <source>
        <dbReference type="ARBA" id="ARBA00022679"/>
    </source>
</evidence>
<comment type="pathway">
    <text evidence="10">Glycan metabolism; glucosylglycerol biosynthesis.</text>
</comment>
<keyword evidence="5" id="KW-0328">Glycosyltransferase</keyword>
<name>A0A6G7PWG2_9BACT</name>
<proteinExistence type="inferred from homology"/>
<evidence type="ECO:0000256" key="7">
    <source>
        <dbReference type="ARBA" id="ARBA00048039"/>
    </source>
</evidence>
<evidence type="ECO:0000256" key="11">
    <source>
        <dbReference type="NCBIfam" id="TIGR02400"/>
    </source>
</evidence>
<dbReference type="Gene3D" id="3.30.70.1020">
    <property type="entry name" value="Trehalose-6-phosphate phosphatase related protein, domain 2"/>
    <property type="match status" value="1"/>
</dbReference>
<evidence type="ECO:0000313" key="12">
    <source>
        <dbReference type="EMBL" id="QIJ71788.1"/>
    </source>
</evidence>
<dbReference type="GO" id="GO:0005829">
    <property type="term" value="C:cytosol"/>
    <property type="evidence" value="ECO:0007669"/>
    <property type="project" value="TreeGrafter"/>
</dbReference>
<dbReference type="Pfam" id="PF00982">
    <property type="entry name" value="Glyco_transf_20"/>
    <property type="match status" value="1"/>
</dbReference>
<dbReference type="EC" id="2.4.1.15" evidence="11"/>
<evidence type="ECO:0000313" key="13">
    <source>
        <dbReference type="Proteomes" id="UP000502179"/>
    </source>
</evidence>
<comment type="catalytic activity">
    <reaction evidence="8">
        <text>ADP-alpha-D-glucose + sn-glycerol 3-phosphate = 2-O-(alpha-D-glucopyranosyl)-sn-glycerol 3-phosphate + ADP + H(+)</text>
        <dbReference type="Rhea" id="RHEA:12881"/>
        <dbReference type="ChEBI" id="CHEBI:15378"/>
        <dbReference type="ChEBI" id="CHEBI:57498"/>
        <dbReference type="ChEBI" id="CHEBI:57597"/>
        <dbReference type="ChEBI" id="CHEBI:87089"/>
        <dbReference type="ChEBI" id="CHEBI:456216"/>
        <dbReference type="EC" id="2.4.1.213"/>
    </reaction>
</comment>
<dbReference type="Proteomes" id="UP000502179">
    <property type="component" value="Chromosome"/>
</dbReference>
<dbReference type="FunFam" id="3.40.50.2000:FF:000010">
    <property type="entry name" value="Alpha,alpha-trehalose-phosphate synthase"/>
    <property type="match status" value="1"/>
</dbReference>
<dbReference type="NCBIfam" id="TIGR00685">
    <property type="entry name" value="T6PP"/>
    <property type="match status" value="1"/>
</dbReference>
<dbReference type="GO" id="GO:0033828">
    <property type="term" value="F:glucosylglycerol-phosphate synthase activity"/>
    <property type="evidence" value="ECO:0007669"/>
    <property type="project" value="UniProtKB-EC"/>
</dbReference>
<dbReference type="Pfam" id="PF02358">
    <property type="entry name" value="Trehalose_PPase"/>
    <property type="match status" value="1"/>
</dbReference>
<evidence type="ECO:0000256" key="8">
    <source>
        <dbReference type="ARBA" id="ARBA00052754"/>
    </source>
</evidence>
<dbReference type="GO" id="GO:0003825">
    <property type="term" value="F:alpha,alpha-trehalose-phosphate synthase (UDP-forming) activity"/>
    <property type="evidence" value="ECO:0007669"/>
    <property type="project" value="UniProtKB-UniRule"/>
</dbReference>
<comment type="similarity">
    <text evidence="2">In the C-terminal section; belongs to the trehalose phosphatase family.</text>
</comment>
<dbReference type="RefSeq" id="WP_166032006.1">
    <property type="nucleotide sequence ID" value="NZ_CP048877.1"/>
</dbReference>
<organism evidence="12 13">
    <name type="scientific">Thermosulfuriphilus ammonigenes</name>
    <dbReference type="NCBI Taxonomy" id="1936021"/>
    <lineage>
        <taxon>Bacteria</taxon>
        <taxon>Pseudomonadati</taxon>
        <taxon>Thermodesulfobacteriota</taxon>
        <taxon>Thermodesulfobacteria</taxon>
        <taxon>Thermodesulfobacteriales</taxon>
        <taxon>Thermodesulfobacteriaceae</taxon>
        <taxon>Thermosulfuriphilus</taxon>
    </lineage>
</organism>
<dbReference type="InterPro" id="IPR036412">
    <property type="entry name" value="HAD-like_sf"/>
</dbReference>
<comment type="function">
    <text evidence="9">Involved in salt tolerance by producing GG-phosphate from ADP-glucose and glycerol-3-phosphate (G3P), an intermediate in the synthesis of the osmolyte glucosylglycerol (GG).</text>
</comment>
<dbReference type="PANTHER" id="PTHR10788:SF106">
    <property type="entry name" value="BCDNA.GH08860"/>
    <property type="match status" value="1"/>
</dbReference>
<dbReference type="NCBIfam" id="TIGR01484">
    <property type="entry name" value="HAD-SF-IIB"/>
    <property type="match status" value="1"/>
</dbReference>
<dbReference type="UniPathway" id="UPA00299"/>
<gene>
    <name evidence="12" type="ORF">G4V39_05705</name>
</gene>
<comment type="similarity">
    <text evidence="3">Belongs to the glycosyltransferase 20 family.</text>
</comment>
<evidence type="ECO:0000256" key="4">
    <source>
        <dbReference type="ARBA" id="ARBA00011881"/>
    </source>
</evidence>
<dbReference type="CDD" id="cd01627">
    <property type="entry name" value="HAD_TPP"/>
    <property type="match status" value="1"/>
</dbReference>
<evidence type="ECO:0000256" key="5">
    <source>
        <dbReference type="ARBA" id="ARBA00022676"/>
    </source>
</evidence>
<dbReference type="NCBIfam" id="TIGR02400">
    <property type="entry name" value="trehalose_OtsA"/>
    <property type="match status" value="1"/>
</dbReference>
<dbReference type="CDD" id="cd03788">
    <property type="entry name" value="GT20_TPS"/>
    <property type="match status" value="1"/>
</dbReference>
<dbReference type="SUPFAM" id="SSF56784">
    <property type="entry name" value="HAD-like"/>
    <property type="match status" value="1"/>
</dbReference>
<dbReference type="PANTHER" id="PTHR10788">
    <property type="entry name" value="TREHALOSE-6-PHOSPHATE SYNTHASE"/>
    <property type="match status" value="1"/>
</dbReference>
<dbReference type="KEGG" id="tav:G4V39_05705"/>
<evidence type="ECO:0000256" key="9">
    <source>
        <dbReference type="ARBA" id="ARBA00055920"/>
    </source>
</evidence>
<comment type="pathway">
    <text evidence="1">Glycan biosynthesis; trehalose biosynthesis.</text>
</comment>
<comment type="subunit">
    <text evidence="4">Homotetramer.</text>
</comment>
<dbReference type="AlphaFoldDB" id="A0A6G7PWG2"/>
<dbReference type="EMBL" id="CP048877">
    <property type="protein sequence ID" value="QIJ71788.1"/>
    <property type="molecule type" value="Genomic_DNA"/>
</dbReference>
<sequence>MPSRLIIVANRLPVTVSKQEKRLVFHSSAGGLATGLGSFYRQKNGLWLGWPGLSSESARGYEEEIRERLAQESCRPIFLTKRQVEYYYYGFSNRILWPLFHYFLQYVNFEKRFWDSYRQVNRLFCEAVLNEATEEDIIWVHDYQLLLLPGLLRRHLPRATIGFFLHIPFPSFEIIRTLPWREEILEGMLGADLIGFHTYDYARHFLSCVRRILGKDHSLGLVHVSNRVAKVDTFPMGIDYERFAGSPELKEVQAEIRRLRRRIGDRKVILSVDRLDYTKGIPQRLAAFDLFLERYPRYREKVILVLVGVPSRTKVEHYIQLKREVDELIGRINGRHGTLGWTPIWYLYRSLSFPTLVALYHLAEVALVTPLRDGMNLIAKEFVATKTTDRGVLILSEMAGAAREMGEAIIVNPFNIQEVANSLALALEMDEDEQADRLRRLKERLRRYDIYRWTGEFMDRLNHLQEMQHQREARKLSPETRKNLIQDYLKAKERLFFLDYDGTLVSFSGRPELAKPDGELKKILAELADKNNRVVIISGRDRQTMESWLGNLPIDLVAEHGVWFKEGGGEWEMIEPLKQDWKETIRPILELYMDRTPGSLIEEKEFSLVWHYRMSDPELGSLRARELKDALVNLTENFNLMVLEGNKVIEVKPANINKGRAALRWLVPKAWDFILAMGDDWTDEDLFDVLPDWAYSIKIGLEPSRARFNLESSREARRLLKELAHAQ</sequence>
<comment type="catalytic activity">
    <reaction evidence="7">
        <text>D-glucose 6-phosphate + UDP-alpha-D-glucose = alpha,alpha-trehalose 6-phosphate + UDP + H(+)</text>
        <dbReference type="Rhea" id="RHEA:18889"/>
        <dbReference type="ChEBI" id="CHEBI:15378"/>
        <dbReference type="ChEBI" id="CHEBI:58223"/>
        <dbReference type="ChEBI" id="CHEBI:58429"/>
        <dbReference type="ChEBI" id="CHEBI:58885"/>
        <dbReference type="ChEBI" id="CHEBI:61548"/>
        <dbReference type="EC" id="2.4.1.15"/>
    </reaction>
</comment>
<evidence type="ECO:0000256" key="2">
    <source>
        <dbReference type="ARBA" id="ARBA00006330"/>
    </source>
</evidence>
<dbReference type="SUPFAM" id="SSF53756">
    <property type="entry name" value="UDP-Glycosyltransferase/glycogen phosphorylase"/>
    <property type="match status" value="1"/>
</dbReference>
<dbReference type="GO" id="GO:0004805">
    <property type="term" value="F:trehalose-phosphatase activity"/>
    <property type="evidence" value="ECO:0007669"/>
    <property type="project" value="TreeGrafter"/>
</dbReference>
<evidence type="ECO:0000256" key="1">
    <source>
        <dbReference type="ARBA" id="ARBA00005199"/>
    </source>
</evidence>
<evidence type="ECO:0000256" key="10">
    <source>
        <dbReference type="ARBA" id="ARBA00060702"/>
    </source>
</evidence>
<dbReference type="NCBIfam" id="NF011071">
    <property type="entry name" value="PRK14501.1"/>
    <property type="match status" value="1"/>
</dbReference>
<reference evidence="12 13" key="1">
    <citation type="submission" date="2020-02" db="EMBL/GenBank/DDBJ databases">
        <title>Genome analysis of Thermosulfuriphilus ammonigenes ST65T, an anaerobic thermophilic chemolithoautotrophic bacterium isolated from a deep-sea hydrothermal vent.</title>
        <authorList>
            <person name="Slobodkina G."/>
            <person name="Allioux M."/>
            <person name="Merkel A."/>
            <person name="Alain K."/>
            <person name="Jebbar M."/>
            <person name="Slobodkin A."/>
        </authorList>
    </citation>
    <scope>NUCLEOTIDE SEQUENCE [LARGE SCALE GENOMIC DNA]</scope>
    <source>
        <strain evidence="12 13">ST65</strain>
    </source>
</reference>
<evidence type="ECO:0000256" key="3">
    <source>
        <dbReference type="ARBA" id="ARBA00008799"/>
    </source>
</evidence>